<name>A0A6L5EFM6_9ENTR</name>
<sequence length="167" mass="19516">MQILNDRQWYLAQYITGGKNRENLFGWLHEQKITPWTPLTVKTIKRSDKINGYRKRITTVFPGYFFLKANFEHHNITNIRMHSAFSDFVAFGRQIKPVDSGVVERLMKYFPEPDSHTLAKAELEAASAIWLTRAQYNFMVNMENDPMPLSRSAMLMDLVYHSGKHGF</sequence>
<comment type="caution">
    <text evidence="3">The sequence shown here is derived from an EMBL/GenBank/DDBJ whole genome shotgun (WGS) entry which is preliminary data.</text>
</comment>
<dbReference type="AlphaFoldDB" id="A0A6L5EFM6"/>
<dbReference type="SMART" id="SM00738">
    <property type="entry name" value="NGN"/>
    <property type="match status" value="1"/>
</dbReference>
<evidence type="ECO:0000259" key="2">
    <source>
        <dbReference type="SMART" id="SM00738"/>
    </source>
</evidence>
<proteinExistence type="predicted"/>
<evidence type="ECO:0000313" key="3">
    <source>
        <dbReference type="EMBL" id="MPQ54176.1"/>
    </source>
</evidence>
<dbReference type="EMBL" id="WHIY01000025">
    <property type="protein sequence ID" value="MPQ54176.1"/>
    <property type="molecule type" value="Genomic_DNA"/>
</dbReference>
<accession>A0A6L5EFM6</accession>
<reference evidence="3 4" key="1">
    <citation type="submission" date="2019-10" db="EMBL/GenBank/DDBJ databases">
        <title>Characterization of a new Citrobacter species.</title>
        <authorList>
            <person name="Goncalves Ribeiro T."/>
            <person name="Izdebski R."/>
            <person name="Urbanowicz P."/>
            <person name="Carmeli Y."/>
            <person name="Gniadkowski M."/>
            <person name="Peixe L."/>
        </authorList>
    </citation>
    <scope>NUCLEOTIDE SEQUENCE [LARGE SCALE GENOMIC DNA]</scope>
    <source>
        <strain evidence="3 4">NMI7905_11</strain>
    </source>
</reference>
<dbReference type="Pfam" id="PF02357">
    <property type="entry name" value="NusG"/>
    <property type="match status" value="1"/>
</dbReference>
<feature type="domain" description="NusG-like N-terminal" evidence="2">
    <location>
        <begin position="6"/>
        <end position="110"/>
    </location>
</feature>
<dbReference type="Gene3D" id="3.30.70.940">
    <property type="entry name" value="NusG, N-terminal domain"/>
    <property type="match status" value="1"/>
</dbReference>
<organism evidence="3 4">
    <name type="scientific">Citrobacter telavivensis</name>
    <dbReference type="NCBI Taxonomy" id="2653932"/>
    <lineage>
        <taxon>Bacteria</taxon>
        <taxon>Pseudomonadati</taxon>
        <taxon>Pseudomonadota</taxon>
        <taxon>Gammaproteobacteria</taxon>
        <taxon>Enterobacterales</taxon>
        <taxon>Enterobacteriaceae</taxon>
        <taxon>Citrobacter</taxon>
    </lineage>
</organism>
<dbReference type="InterPro" id="IPR006645">
    <property type="entry name" value="NGN-like_dom"/>
</dbReference>
<dbReference type="SUPFAM" id="SSF82679">
    <property type="entry name" value="N-utilization substance G protein NusG, N-terminal domain"/>
    <property type="match status" value="1"/>
</dbReference>
<gene>
    <name evidence="3" type="ORF">GBB84_25135</name>
</gene>
<dbReference type="InterPro" id="IPR036735">
    <property type="entry name" value="NGN_dom_sf"/>
</dbReference>
<keyword evidence="4" id="KW-1185">Reference proteome</keyword>
<dbReference type="GO" id="GO:0006354">
    <property type="term" value="P:DNA-templated transcription elongation"/>
    <property type="evidence" value="ECO:0007669"/>
    <property type="project" value="InterPro"/>
</dbReference>
<protein>
    <submittedName>
        <fullName evidence="3">Transcription termination factor NusG</fullName>
    </submittedName>
</protein>
<keyword evidence="1" id="KW-0804">Transcription</keyword>
<evidence type="ECO:0000313" key="4">
    <source>
        <dbReference type="Proteomes" id="UP000475079"/>
    </source>
</evidence>
<evidence type="ECO:0000256" key="1">
    <source>
        <dbReference type="ARBA" id="ARBA00023163"/>
    </source>
</evidence>
<dbReference type="Proteomes" id="UP000475079">
    <property type="component" value="Unassembled WGS sequence"/>
</dbReference>
<dbReference type="RefSeq" id="WP_048242181.1">
    <property type="nucleotide sequence ID" value="NZ_WHIY01000025.1"/>
</dbReference>